<name>A0A261U532_9BORD</name>
<sequence>MSNQHRRSEPSDNEAEADRGRQKHTRESGRWGAEEPDYGRPRGERPEPEPDKGPNRHGPQYEEGGRYPGTRQGNEHQPPRKENASCH</sequence>
<dbReference type="AlphaFoldDB" id="A0A261U532"/>
<evidence type="ECO:0000256" key="1">
    <source>
        <dbReference type="SAM" id="MobiDB-lite"/>
    </source>
</evidence>
<feature type="compositionally biased region" description="Basic and acidic residues" evidence="1">
    <location>
        <begin position="1"/>
        <end position="65"/>
    </location>
</feature>
<dbReference type="RefSeq" id="WP_094821041.1">
    <property type="nucleotide sequence ID" value="NZ_NEVO01000007.1"/>
</dbReference>
<accession>A0A261U532</accession>
<protein>
    <submittedName>
        <fullName evidence="2">Uncharacterized protein</fullName>
    </submittedName>
</protein>
<evidence type="ECO:0000313" key="2">
    <source>
        <dbReference type="EMBL" id="OZI55973.1"/>
    </source>
</evidence>
<comment type="caution">
    <text evidence="2">The sequence shown here is derived from an EMBL/GenBank/DDBJ whole genome shotgun (WGS) entry which is preliminary data.</text>
</comment>
<reference evidence="2 3" key="1">
    <citation type="submission" date="2017-05" db="EMBL/GenBank/DDBJ databases">
        <title>Complete and WGS of Bordetella genogroups.</title>
        <authorList>
            <person name="Spilker T."/>
            <person name="LiPuma J."/>
        </authorList>
    </citation>
    <scope>NUCLEOTIDE SEQUENCE [LARGE SCALE GENOMIC DNA]</scope>
    <source>
        <strain evidence="2 3">AU9919</strain>
    </source>
</reference>
<gene>
    <name evidence="2" type="ORF">CAL20_10975</name>
</gene>
<organism evidence="2 3">
    <name type="scientific">Bordetella genomosp. 4</name>
    <dbReference type="NCBI Taxonomy" id="463044"/>
    <lineage>
        <taxon>Bacteria</taxon>
        <taxon>Pseudomonadati</taxon>
        <taxon>Pseudomonadota</taxon>
        <taxon>Betaproteobacteria</taxon>
        <taxon>Burkholderiales</taxon>
        <taxon>Alcaligenaceae</taxon>
        <taxon>Bordetella</taxon>
    </lineage>
</organism>
<dbReference type="Proteomes" id="UP000216885">
    <property type="component" value="Unassembled WGS sequence"/>
</dbReference>
<dbReference type="EMBL" id="NEVQ01000013">
    <property type="protein sequence ID" value="OZI55973.1"/>
    <property type="molecule type" value="Genomic_DNA"/>
</dbReference>
<keyword evidence="3" id="KW-1185">Reference proteome</keyword>
<feature type="region of interest" description="Disordered" evidence="1">
    <location>
        <begin position="1"/>
        <end position="87"/>
    </location>
</feature>
<evidence type="ECO:0000313" key="3">
    <source>
        <dbReference type="Proteomes" id="UP000216885"/>
    </source>
</evidence>
<proteinExistence type="predicted"/>
<feature type="compositionally biased region" description="Basic and acidic residues" evidence="1">
    <location>
        <begin position="73"/>
        <end position="87"/>
    </location>
</feature>